<accession>A0A067Q3P2</accession>
<proteinExistence type="predicted"/>
<name>A0A067Q3P2_9AGAM</name>
<feature type="domain" description="DUF3074" evidence="1">
    <location>
        <begin position="62"/>
        <end position="223"/>
    </location>
</feature>
<protein>
    <recommendedName>
        <fullName evidence="1">DUF3074 domain-containing protein</fullName>
    </recommendedName>
</protein>
<sequence length="235" mass="26511">MSDYKLTITPIKPDEIPPEETILALGQEVLESTSTWKQGKSYHNHTVKTLSRPKGPGDGASWHCRLSEHKPEDATFDEFWSKVGVNKAENEMKFIGDIKKVTLIKQISPTMSIWSMYYHLPPPISARTFTVLQVTHLYEASPRSGIIVSIPVDVTHDPELAKLEEKAVKGRYVAAERFRELENGNVEWIVATSSTPGGMIPQFITDKSMPSKISDDVPHFLHWFHTVRDSPTNTN</sequence>
<dbReference type="HOGENOM" id="CLU_078586_0_1_1"/>
<dbReference type="Pfam" id="PF11274">
    <property type="entry name" value="DUF3074"/>
    <property type="match status" value="1"/>
</dbReference>
<evidence type="ECO:0000313" key="3">
    <source>
        <dbReference type="Proteomes" id="UP000027265"/>
    </source>
</evidence>
<dbReference type="InParanoid" id="A0A067Q3P2"/>
<dbReference type="Gene3D" id="3.30.530.20">
    <property type="match status" value="1"/>
</dbReference>
<gene>
    <name evidence="2" type="ORF">JAAARDRAFT_124085</name>
</gene>
<evidence type="ECO:0000313" key="2">
    <source>
        <dbReference type="EMBL" id="KDQ60770.1"/>
    </source>
</evidence>
<dbReference type="EMBL" id="KL197713">
    <property type="protein sequence ID" value="KDQ60770.1"/>
    <property type="molecule type" value="Genomic_DNA"/>
</dbReference>
<dbReference type="PANTHER" id="PTHR40370:SF1">
    <property type="entry name" value="DUF3074 DOMAIN-CONTAINING PROTEIN"/>
    <property type="match status" value="1"/>
</dbReference>
<dbReference type="STRING" id="933084.A0A067Q3P2"/>
<dbReference type="PANTHER" id="PTHR40370">
    <property type="entry name" value="EXPRESSED PROTEIN"/>
    <property type="match status" value="1"/>
</dbReference>
<dbReference type="AlphaFoldDB" id="A0A067Q3P2"/>
<dbReference type="Proteomes" id="UP000027265">
    <property type="component" value="Unassembled WGS sequence"/>
</dbReference>
<keyword evidence="3" id="KW-1185">Reference proteome</keyword>
<dbReference type="InterPro" id="IPR023393">
    <property type="entry name" value="START-like_dom_sf"/>
</dbReference>
<dbReference type="OrthoDB" id="6423603at2759"/>
<evidence type="ECO:0000259" key="1">
    <source>
        <dbReference type="Pfam" id="PF11274"/>
    </source>
</evidence>
<dbReference type="InterPro" id="IPR024500">
    <property type="entry name" value="DUF3074"/>
</dbReference>
<dbReference type="SUPFAM" id="SSF55961">
    <property type="entry name" value="Bet v1-like"/>
    <property type="match status" value="1"/>
</dbReference>
<reference evidence="3" key="1">
    <citation type="journal article" date="2014" name="Proc. Natl. Acad. Sci. U.S.A.">
        <title>Extensive sampling of basidiomycete genomes demonstrates inadequacy of the white-rot/brown-rot paradigm for wood decay fungi.</title>
        <authorList>
            <person name="Riley R."/>
            <person name="Salamov A.A."/>
            <person name="Brown D.W."/>
            <person name="Nagy L.G."/>
            <person name="Floudas D."/>
            <person name="Held B.W."/>
            <person name="Levasseur A."/>
            <person name="Lombard V."/>
            <person name="Morin E."/>
            <person name="Otillar R."/>
            <person name="Lindquist E.A."/>
            <person name="Sun H."/>
            <person name="LaButti K.M."/>
            <person name="Schmutz J."/>
            <person name="Jabbour D."/>
            <person name="Luo H."/>
            <person name="Baker S.E."/>
            <person name="Pisabarro A.G."/>
            <person name="Walton J.D."/>
            <person name="Blanchette R.A."/>
            <person name="Henrissat B."/>
            <person name="Martin F."/>
            <person name="Cullen D."/>
            <person name="Hibbett D.S."/>
            <person name="Grigoriev I.V."/>
        </authorList>
    </citation>
    <scope>NUCLEOTIDE SEQUENCE [LARGE SCALE GENOMIC DNA]</scope>
    <source>
        <strain evidence="3">MUCL 33604</strain>
    </source>
</reference>
<organism evidence="2 3">
    <name type="scientific">Jaapia argillacea MUCL 33604</name>
    <dbReference type="NCBI Taxonomy" id="933084"/>
    <lineage>
        <taxon>Eukaryota</taxon>
        <taxon>Fungi</taxon>
        <taxon>Dikarya</taxon>
        <taxon>Basidiomycota</taxon>
        <taxon>Agaricomycotina</taxon>
        <taxon>Agaricomycetes</taxon>
        <taxon>Agaricomycetidae</taxon>
        <taxon>Jaapiales</taxon>
        <taxon>Jaapiaceae</taxon>
        <taxon>Jaapia</taxon>
    </lineage>
</organism>